<dbReference type="OMA" id="HIPFHLI"/>
<dbReference type="SUPFAM" id="SSF51419">
    <property type="entry name" value="PLP-binding barrel"/>
    <property type="match status" value="2"/>
</dbReference>
<comment type="function">
    <text evidence="2">Pyridoxal 5'-phosphate (PLP)-binding protein, which may be involved in intracellular homeostatic regulation of pyridoxal 5'-phosphate (PLP), the active form of vitamin B6.</text>
</comment>
<accession>A0A066WEU2</accession>
<dbReference type="Gene3D" id="3.20.20.10">
    <property type="entry name" value="Alanine racemase"/>
    <property type="match status" value="1"/>
</dbReference>
<reference evidence="5 6" key="1">
    <citation type="submission" date="2014-05" db="EMBL/GenBank/DDBJ databases">
        <title>Draft genome sequence of a rare smut relative, Tilletiaria anomala UBC 951.</title>
        <authorList>
            <consortium name="DOE Joint Genome Institute"/>
            <person name="Toome M."/>
            <person name="Kuo A."/>
            <person name="Henrissat B."/>
            <person name="Lipzen A."/>
            <person name="Tritt A."/>
            <person name="Yoshinaga Y."/>
            <person name="Zane M."/>
            <person name="Barry K."/>
            <person name="Grigoriev I.V."/>
            <person name="Spatafora J.W."/>
            <person name="Aimea M.C."/>
        </authorList>
    </citation>
    <scope>NUCLEOTIDE SEQUENCE [LARGE SCALE GENOMIC DNA]</scope>
    <source>
        <strain evidence="5 6">UBC 951</strain>
    </source>
</reference>
<dbReference type="PANTHER" id="PTHR10146">
    <property type="entry name" value="PROLINE SYNTHETASE CO-TRANSCRIBED BACTERIAL HOMOLOG PROTEIN"/>
    <property type="match status" value="1"/>
</dbReference>
<gene>
    <name evidence="5" type="ORF">K437DRAFT_255289</name>
</gene>
<dbReference type="NCBIfam" id="TIGR00044">
    <property type="entry name" value="YggS family pyridoxal phosphate-dependent enzyme"/>
    <property type="match status" value="1"/>
</dbReference>
<dbReference type="Pfam" id="PF01168">
    <property type="entry name" value="Ala_racemase_N"/>
    <property type="match status" value="1"/>
</dbReference>
<dbReference type="HAMAP" id="MF_02087">
    <property type="entry name" value="PLP_homeostasis"/>
    <property type="match status" value="1"/>
</dbReference>
<dbReference type="STRING" id="1037660.A0A066WEU2"/>
<sequence length="328" mass="35341">MSNASYGAFPRPTDERAQVVAQRIQGVRERVKLAAARSKEIGGSGKEPRLVAVSKLHPPSAIMAAYVEAKQVHFGENYVQELVEKAKVLPAELRWHFVGGLQSNKGKALAAIPNLYLLETLDSVKAANVLEKALAAHDNDRKEPLRVYIQVNTSGEAAKSGVQPLLSEADLAKPEHPLIALARHVIATCPHILFLGLMTIGAASNSASADSSKAASGREEIIKANPDFERLITSRRLLVKALRSDQDLGKAVEANTAAKSVVLEFYKTRLLGGGEREGGLELSMGMSADLETATMAGSDNVRVGSDCFGQRAQTRDEAMRAMEHELKQ</sequence>
<evidence type="ECO:0000313" key="6">
    <source>
        <dbReference type="Proteomes" id="UP000027361"/>
    </source>
</evidence>
<evidence type="ECO:0000256" key="2">
    <source>
        <dbReference type="HAMAP-Rule" id="MF_03225"/>
    </source>
</evidence>
<comment type="caution">
    <text evidence="5">The sequence shown here is derived from an EMBL/GenBank/DDBJ whole genome shotgun (WGS) entry which is preliminary data.</text>
</comment>
<dbReference type="InParanoid" id="A0A066WEU2"/>
<keyword evidence="6" id="KW-1185">Reference proteome</keyword>
<dbReference type="RefSeq" id="XP_013244395.1">
    <property type="nucleotide sequence ID" value="XM_013388941.1"/>
</dbReference>
<organism evidence="5 6">
    <name type="scientific">Tilletiaria anomala (strain ATCC 24038 / CBS 436.72 / UBC 951)</name>
    <dbReference type="NCBI Taxonomy" id="1037660"/>
    <lineage>
        <taxon>Eukaryota</taxon>
        <taxon>Fungi</taxon>
        <taxon>Dikarya</taxon>
        <taxon>Basidiomycota</taxon>
        <taxon>Ustilaginomycotina</taxon>
        <taxon>Exobasidiomycetes</taxon>
        <taxon>Georgefischeriales</taxon>
        <taxon>Tilletiariaceae</taxon>
        <taxon>Tilletiaria</taxon>
    </lineage>
</organism>
<dbReference type="OrthoDB" id="10264196at2759"/>
<protein>
    <recommendedName>
        <fullName evidence="2">Pyridoxal phosphate homeostasis protein</fullName>
        <shortName evidence="2">PLP homeostasis protein</shortName>
    </recommendedName>
</protein>
<dbReference type="PROSITE" id="PS01211">
    <property type="entry name" value="UPF0001"/>
    <property type="match status" value="1"/>
</dbReference>
<evidence type="ECO:0000259" key="4">
    <source>
        <dbReference type="Pfam" id="PF01168"/>
    </source>
</evidence>
<dbReference type="AlphaFoldDB" id="A0A066WEU2"/>
<feature type="modified residue" description="N6-(pyridoxal phosphate)lysine" evidence="2">
    <location>
        <position position="55"/>
    </location>
</feature>
<dbReference type="PANTHER" id="PTHR10146:SF14">
    <property type="entry name" value="PYRIDOXAL PHOSPHATE HOMEOSTASIS PROTEIN"/>
    <property type="match status" value="1"/>
</dbReference>
<dbReference type="InterPro" id="IPR029066">
    <property type="entry name" value="PLP-binding_barrel"/>
</dbReference>
<comment type="similarity">
    <text evidence="2 3">Belongs to the pyridoxal phosphate-binding protein YggS/PROSC family.</text>
</comment>
<dbReference type="Proteomes" id="UP000027361">
    <property type="component" value="Unassembled WGS sequence"/>
</dbReference>
<evidence type="ECO:0000256" key="3">
    <source>
        <dbReference type="RuleBase" id="RU004514"/>
    </source>
</evidence>
<dbReference type="GeneID" id="25264110"/>
<dbReference type="InterPro" id="IPR001608">
    <property type="entry name" value="Ala_racemase_N"/>
</dbReference>
<dbReference type="EMBL" id="JMSN01000021">
    <property type="protein sequence ID" value="KDN49609.1"/>
    <property type="molecule type" value="Genomic_DNA"/>
</dbReference>
<evidence type="ECO:0000313" key="5">
    <source>
        <dbReference type="EMBL" id="KDN49609.1"/>
    </source>
</evidence>
<keyword evidence="1 2" id="KW-0663">Pyridoxal phosphate</keyword>
<dbReference type="InterPro" id="IPR011078">
    <property type="entry name" value="PyrdxlP_homeostasis"/>
</dbReference>
<dbReference type="GO" id="GO:0030170">
    <property type="term" value="F:pyridoxal phosphate binding"/>
    <property type="evidence" value="ECO:0007669"/>
    <property type="project" value="UniProtKB-UniRule"/>
</dbReference>
<proteinExistence type="inferred from homology"/>
<feature type="domain" description="Alanine racemase N-terminal" evidence="4">
    <location>
        <begin position="46"/>
        <end position="208"/>
    </location>
</feature>
<dbReference type="CDD" id="cd06822">
    <property type="entry name" value="PLPDE_III_YBL036c_euk"/>
    <property type="match status" value="1"/>
</dbReference>
<dbReference type="FunCoup" id="A0A066WEU2">
    <property type="interactions" value="216"/>
</dbReference>
<name>A0A066WEU2_TILAU</name>
<dbReference type="HOGENOM" id="CLU_059988_2_0_1"/>
<evidence type="ECO:0000256" key="1">
    <source>
        <dbReference type="ARBA" id="ARBA00022898"/>
    </source>
</evidence>